<accession>A0A927ECW0</accession>
<dbReference type="Pfam" id="PF00005">
    <property type="entry name" value="ABC_tran"/>
    <property type="match status" value="1"/>
</dbReference>
<keyword evidence="4" id="KW-0547">Nucleotide-binding</keyword>
<evidence type="ECO:0000256" key="4">
    <source>
        <dbReference type="ARBA" id="ARBA00022741"/>
    </source>
</evidence>
<dbReference type="Gene3D" id="3.40.50.300">
    <property type="entry name" value="P-loop containing nucleotide triphosphate hydrolases"/>
    <property type="match status" value="1"/>
</dbReference>
<keyword evidence="8" id="KW-1185">Reference proteome</keyword>
<evidence type="ECO:0000256" key="3">
    <source>
        <dbReference type="ARBA" id="ARBA00022448"/>
    </source>
</evidence>
<dbReference type="Proteomes" id="UP000619295">
    <property type="component" value="Unassembled WGS sequence"/>
</dbReference>
<protein>
    <submittedName>
        <fullName evidence="7">ATP-binding cassette domain-containing protein</fullName>
    </submittedName>
</protein>
<dbReference type="GO" id="GO:0015833">
    <property type="term" value="P:peptide transport"/>
    <property type="evidence" value="ECO:0007669"/>
    <property type="project" value="InterPro"/>
</dbReference>
<evidence type="ECO:0000256" key="5">
    <source>
        <dbReference type="ARBA" id="ARBA00022840"/>
    </source>
</evidence>
<proteinExistence type="inferred from homology"/>
<gene>
    <name evidence="7" type="ORF">IED13_23190</name>
</gene>
<feature type="domain" description="ABC transporter" evidence="6">
    <location>
        <begin position="33"/>
        <end position="278"/>
    </location>
</feature>
<dbReference type="PROSITE" id="PS00211">
    <property type="entry name" value="ABC_TRANSPORTER_1"/>
    <property type="match status" value="1"/>
</dbReference>
<dbReference type="RefSeq" id="WP_191125612.1">
    <property type="nucleotide sequence ID" value="NZ_JACXWY010000020.1"/>
</dbReference>
<dbReference type="InterPro" id="IPR003593">
    <property type="entry name" value="AAA+_ATPase"/>
</dbReference>
<dbReference type="GO" id="GO:0005886">
    <property type="term" value="C:plasma membrane"/>
    <property type="evidence" value="ECO:0007669"/>
    <property type="project" value="UniProtKB-SubCell"/>
</dbReference>
<dbReference type="InterPro" id="IPR017871">
    <property type="entry name" value="ABC_transporter-like_CS"/>
</dbReference>
<evidence type="ECO:0000313" key="8">
    <source>
        <dbReference type="Proteomes" id="UP000619295"/>
    </source>
</evidence>
<comment type="similarity">
    <text evidence="2">Belongs to the ABC transporter superfamily.</text>
</comment>
<comment type="caution">
    <text evidence="7">The sequence shown here is derived from an EMBL/GenBank/DDBJ whole genome shotgun (WGS) entry which is preliminary data.</text>
</comment>
<evidence type="ECO:0000256" key="2">
    <source>
        <dbReference type="ARBA" id="ARBA00005417"/>
    </source>
</evidence>
<dbReference type="InterPro" id="IPR027417">
    <property type="entry name" value="P-loop_NTPase"/>
</dbReference>
<dbReference type="CDD" id="cd03257">
    <property type="entry name" value="ABC_NikE_OppD_transporters"/>
    <property type="match status" value="1"/>
</dbReference>
<dbReference type="SUPFAM" id="SSF52540">
    <property type="entry name" value="P-loop containing nucleoside triphosphate hydrolases"/>
    <property type="match status" value="1"/>
</dbReference>
<dbReference type="GO" id="GO:0055085">
    <property type="term" value="P:transmembrane transport"/>
    <property type="evidence" value="ECO:0007669"/>
    <property type="project" value="UniProtKB-ARBA"/>
</dbReference>
<keyword evidence="5 7" id="KW-0067">ATP-binding</keyword>
<dbReference type="InterPro" id="IPR013563">
    <property type="entry name" value="Oligopep_ABC_C"/>
</dbReference>
<dbReference type="PROSITE" id="PS50893">
    <property type="entry name" value="ABC_TRANSPORTER_2"/>
    <property type="match status" value="1"/>
</dbReference>
<sequence>MAETAIAPVPEPRQRTSRKPLLSVDGLVKSYPLHRRGLFRQKVTGEIRAVNDISFSLDEGETLSIVGESGCGKTTAARSILHLVPPSSGAIRLGDTDVRATFSRDRRPEVLALRRQMQYVFQDPYLSLNPRWSVRQILSEPLRVHGLVPPAQWDGAVEALLERVGLPAEHADRYPHEFSGGQRQRIGIARALAVEPRLLICDEPVSSLDVSVRAQILNLLAELQEELKLSYLYISHDLSSVRFLSNRIAVMYLGNLVEIGEVDEIFAQPRHHYTAALISAIPVPDPARQKPRDAISGEIPSVVKRPSGCVFHTRCPAALPICSRQVPPLAAPDGAHAFACHNPR</sequence>
<dbReference type="NCBIfam" id="TIGR01727">
    <property type="entry name" value="oligo_HPY"/>
    <property type="match status" value="1"/>
</dbReference>
<keyword evidence="3" id="KW-0813">Transport</keyword>
<dbReference type="FunFam" id="3.40.50.300:FF:000016">
    <property type="entry name" value="Oligopeptide ABC transporter ATP-binding component"/>
    <property type="match status" value="1"/>
</dbReference>
<evidence type="ECO:0000313" key="7">
    <source>
        <dbReference type="EMBL" id="MBD3848612.1"/>
    </source>
</evidence>
<organism evidence="7 8">
    <name type="scientific">Bosea spartocytisi</name>
    <dbReference type="NCBI Taxonomy" id="2773451"/>
    <lineage>
        <taxon>Bacteria</taxon>
        <taxon>Pseudomonadati</taxon>
        <taxon>Pseudomonadota</taxon>
        <taxon>Alphaproteobacteria</taxon>
        <taxon>Hyphomicrobiales</taxon>
        <taxon>Boseaceae</taxon>
        <taxon>Bosea</taxon>
    </lineage>
</organism>
<dbReference type="AlphaFoldDB" id="A0A927ECW0"/>
<reference evidence="7" key="1">
    <citation type="submission" date="2020-09" db="EMBL/GenBank/DDBJ databases">
        <title>Bosea spartocytisi sp. nov. a root nodule endophyte of Spartocytisus supranubius in the high mountain ecosystem fo the Teide National Park (Canary Islands, Spain).</title>
        <authorList>
            <person name="Pulido-Suarez L."/>
            <person name="Peix A."/>
            <person name="Igual J.M."/>
            <person name="Socas-Perez N."/>
            <person name="Velazquez E."/>
            <person name="Flores-Felix J.D."/>
            <person name="Leon-Barrios M."/>
        </authorList>
    </citation>
    <scope>NUCLEOTIDE SEQUENCE</scope>
    <source>
        <strain evidence="7">SSUT16</strain>
    </source>
</reference>
<dbReference type="InterPro" id="IPR050319">
    <property type="entry name" value="ABC_transp_ATP-bind"/>
</dbReference>
<name>A0A927ECW0_9HYPH</name>
<dbReference type="SMART" id="SM00382">
    <property type="entry name" value="AAA"/>
    <property type="match status" value="1"/>
</dbReference>
<evidence type="ECO:0000259" key="6">
    <source>
        <dbReference type="PROSITE" id="PS50893"/>
    </source>
</evidence>
<dbReference type="GO" id="GO:0005524">
    <property type="term" value="F:ATP binding"/>
    <property type="evidence" value="ECO:0007669"/>
    <property type="project" value="UniProtKB-KW"/>
</dbReference>
<dbReference type="InterPro" id="IPR003439">
    <property type="entry name" value="ABC_transporter-like_ATP-bd"/>
</dbReference>
<dbReference type="EMBL" id="JACXWY010000020">
    <property type="protein sequence ID" value="MBD3848612.1"/>
    <property type="molecule type" value="Genomic_DNA"/>
</dbReference>
<dbReference type="PANTHER" id="PTHR43776">
    <property type="entry name" value="TRANSPORT ATP-BINDING PROTEIN"/>
    <property type="match status" value="1"/>
</dbReference>
<dbReference type="GO" id="GO:0016887">
    <property type="term" value="F:ATP hydrolysis activity"/>
    <property type="evidence" value="ECO:0007669"/>
    <property type="project" value="InterPro"/>
</dbReference>
<dbReference type="PANTHER" id="PTHR43776:SF7">
    <property type="entry name" value="D,D-DIPEPTIDE TRANSPORT ATP-BINDING PROTEIN DDPF-RELATED"/>
    <property type="match status" value="1"/>
</dbReference>
<evidence type="ECO:0000256" key="1">
    <source>
        <dbReference type="ARBA" id="ARBA00004417"/>
    </source>
</evidence>
<comment type="subcellular location">
    <subcellularLocation>
        <location evidence="1">Cell inner membrane</location>
        <topology evidence="1">Peripheral membrane protein</topology>
    </subcellularLocation>
</comment>
<dbReference type="Pfam" id="PF08352">
    <property type="entry name" value="oligo_HPY"/>
    <property type="match status" value="1"/>
</dbReference>